<dbReference type="Proteomes" id="UP001629113">
    <property type="component" value="Unassembled WGS sequence"/>
</dbReference>
<evidence type="ECO:0000313" key="9">
    <source>
        <dbReference type="EMBL" id="KAL3424615.1"/>
    </source>
</evidence>
<keyword evidence="10" id="KW-1185">Reference proteome</keyword>
<proteinExistence type="predicted"/>
<evidence type="ECO:0000256" key="7">
    <source>
        <dbReference type="SAM" id="Phobius"/>
    </source>
</evidence>
<comment type="caution">
    <text evidence="9">The sequence shown here is derived from an EMBL/GenBank/DDBJ whole genome shotgun (WGS) entry which is preliminary data.</text>
</comment>
<name>A0ABR4PMQ5_9HELO</name>
<evidence type="ECO:0000256" key="2">
    <source>
        <dbReference type="ARBA" id="ARBA00022554"/>
    </source>
</evidence>
<feature type="compositionally biased region" description="Low complexity" evidence="6">
    <location>
        <begin position="195"/>
        <end position="206"/>
    </location>
</feature>
<evidence type="ECO:0000259" key="8">
    <source>
        <dbReference type="PROSITE" id="PS51382"/>
    </source>
</evidence>
<reference evidence="9 10" key="1">
    <citation type="submission" date="2024-06" db="EMBL/GenBank/DDBJ databases">
        <title>Complete genome of Phlyctema vagabunda strain 19-DSS-EL-015.</title>
        <authorList>
            <person name="Fiorenzani C."/>
        </authorList>
    </citation>
    <scope>NUCLEOTIDE SEQUENCE [LARGE SCALE GENOMIC DNA]</scope>
    <source>
        <strain evidence="9 10">19-DSS-EL-015</strain>
    </source>
</reference>
<protein>
    <submittedName>
        <fullName evidence="9">Spx domain-containing protein</fullName>
    </submittedName>
</protein>
<evidence type="ECO:0000256" key="3">
    <source>
        <dbReference type="ARBA" id="ARBA00022692"/>
    </source>
</evidence>
<dbReference type="PANTHER" id="PTHR46140">
    <property type="entry name" value="VACUOLAR TRANSPORTER CHAPERONE 1-RELATED"/>
    <property type="match status" value="1"/>
</dbReference>
<gene>
    <name evidence="9" type="ORF">PVAG01_03896</name>
</gene>
<evidence type="ECO:0000256" key="6">
    <source>
        <dbReference type="SAM" id="MobiDB-lite"/>
    </source>
</evidence>
<feature type="transmembrane region" description="Helical" evidence="7">
    <location>
        <begin position="380"/>
        <end position="402"/>
    </location>
</feature>
<evidence type="ECO:0000256" key="5">
    <source>
        <dbReference type="ARBA" id="ARBA00023136"/>
    </source>
</evidence>
<dbReference type="InterPro" id="IPR051572">
    <property type="entry name" value="VTC_Complex_Subunit"/>
</dbReference>
<keyword evidence="2" id="KW-0926">Vacuole</keyword>
<feature type="region of interest" description="Disordered" evidence="6">
    <location>
        <begin position="195"/>
        <end position="232"/>
    </location>
</feature>
<evidence type="ECO:0000256" key="1">
    <source>
        <dbReference type="ARBA" id="ARBA00004128"/>
    </source>
</evidence>
<dbReference type="CDD" id="cd14474">
    <property type="entry name" value="SPX_YDR089W"/>
    <property type="match status" value="1"/>
</dbReference>
<organism evidence="9 10">
    <name type="scientific">Phlyctema vagabunda</name>
    <dbReference type="NCBI Taxonomy" id="108571"/>
    <lineage>
        <taxon>Eukaryota</taxon>
        <taxon>Fungi</taxon>
        <taxon>Dikarya</taxon>
        <taxon>Ascomycota</taxon>
        <taxon>Pezizomycotina</taxon>
        <taxon>Leotiomycetes</taxon>
        <taxon>Helotiales</taxon>
        <taxon>Dermateaceae</taxon>
        <taxon>Phlyctema</taxon>
    </lineage>
</organism>
<dbReference type="PROSITE" id="PS51382">
    <property type="entry name" value="SPX"/>
    <property type="match status" value="1"/>
</dbReference>
<evidence type="ECO:0000313" key="10">
    <source>
        <dbReference type="Proteomes" id="UP001629113"/>
    </source>
</evidence>
<keyword evidence="3 7" id="KW-0812">Transmembrane</keyword>
<keyword evidence="5 7" id="KW-0472">Membrane</keyword>
<sequence length="436" mass="48945">MKYGRAFQAQSAPQWAPYNIDYDELKNLIKANTTKNQGQAIAIPGQGDTALQKFEAVFFEELTNQHDRVDLFVKSKADEIGRRLQFLQKSVLRLLARSTYNNGKPISQKRKDRFTKYDGLITRCGSDIQLLDRFVDAQRVAFHKILKKYKKWTGSSSLGDRFRDDILGNPKSFTRRDFGSLMSQYSDLLMTLRASTPMSSEESTPRPSRRPSTHVQAQQAPQGYWNEYDDGDEAQEDEPYTIMINPDAEATYPGARTIAYVVSRAKIPMEKVKGWLSPKSEAHERQSLLGNSYFPENRCGSATDTDGDDDAYASSSDFPIGYTAHYATFPSVSDQKLSQYRETLLFRGTIASFLAAILLLAVAGILVLTGKHKLRIEVDAGVLVGVVASLFFATLGIGMMLYRKQQLGWFHRVSVSLTFVTVCVLNGMLLVLMVSQ</sequence>
<feature type="transmembrane region" description="Helical" evidence="7">
    <location>
        <begin position="344"/>
        <end position="368"/>
    </location>
</feature>
<dbReference type="EMBL" id="JBFCZG010000003">
    <property type="protein sequence ID" value="KAL3424615.1"/>
    <property type="molecule type" value="Genomic_DNA"/>
</dbReference>
<feature type="domain" description="SPX" evidence="8">
    <location>
        <begin position="1"/>
        <end position="163"/>
    </location>
</feature>
<accession>A0ABR4PMQ5</accession>
<dbReference type="InterPro" id="IPR004331">
    <property type="entry name" value="SPX_dom"/>
</dbReference>
<feature type="transmembrane region" description="Helical" evidence="7">
    <location>
        <begin position="414"/>
        <end position="434"/>
    </location>
</feature>
<keyword evidence="4 7" id="KW-1133">Transmembrane helix</keyword>
<comment type="subcellular location">
    <subcellularLocation>
        <location evidence="1">Vacuole membrane</location>
        <topology evidence="1">Multi-pass membrane protein</topology>
    </subcellularLocation>
</comment>
<dbReference type="PANTHER" id="PTHR46140:SF1">
    <property type="entry name" value="VACUOLAR TRANSPORTER CHAPERONE COMPLEX SUBUNIT 4-RELATED"/>
    <property type="match status" value="1"/>
</dbReference>
<evidence type="ECO:0000256" key="4">
    <source>
        <dbReference type="ARBA" id="ARBA00022989"/>
    </source>
</evidence>